<evidence type="ECO:0000256" key="3">
    <source>
        <dbReference type="SAM" id="Phobius"/>
    </source>
</evidence>
<organism evidence="4 5">
    <name type="scientific">Cyanidiococcus yangmingshanensis</name>
    <dbReference type="NCBI Taxonomy" id="2690220"/>
    <lineage>
        <taxon>Eukaryota</taxon>
        <taxon>Rhodophyta</taxon>
        <taxon>Bangiophyceae</taxon>
        <taxon>Cyanidiales</taxon>
        <taxon>Cyanidiaceae</taxon>
        <taxon>Cyanidiococcus</taxon>
    </lineage>
</organism>
<sequence>MGLWWWWRHGSVSAREPREGRRLEQLERRISSLSRRLDARKRRKERTLAAFRLYAFFFVSFWTAYAFTFGDLLFLGAFANSRLKAAIVVTTSAAAYLFLYRIASLWYRWRIESAEEKLSRYRESKAELLEQLKQNTRFYETMKLLEKYGGVPEVSGSGPVTDPASAARSPIRGEQEITRCSGEAASQAGKGTTMVADSVGESPHGSTMARLTGRVVELLTKEDDDWTEPTTAREAVLIQHIRELQQALERERSQCLQLRGTLESLEVQLRGTCALIGSPGAEARPAAAEALDEDEGPEGSFPRLPEQEKTAAEPAVDTAVLPLRTDDPTSMSLVGSFQKRSRRSVDRSISSFEEDESNTVDAAPQDRVRSRSGIAQNSSEVSTVPTTKSMISDEKSPREAPSPQSSALHPGTSARQSPMQTMQTLRRQRPAGSTTGT</sequence>
<gene>
    <name evidence="4" type="ORF">F1559_004669</name>
</gene>
<keyword evidence="3" id="KW-0472">Membrane</keyword>
<comment type="caution">
    <text evidence="4">The sequence shown here is derived from an EMBL/GenBank/DDBJ whole genome shotgun (WGS) entry which is preliminary data.</text>
</comment>
<protein>
    <submittedName>
        <fullName evidence="4">Uncharacterized protein</fullName>
    </submittedName>
</protein>
<evidence type="ECO:0000313" key="5">
    <source>
        <dbReference type="Proteomes" id="UP000530660"/>
    </source>
</evidence>
<proteinExistence type="predicted"/>
<reference evidence="4 5" key="1">
    <citation type="journal article" date="2020" name="J. Phycol.">
        <title>Comparative genome analysis reveals Cyanidiococcus gen. nov., a new extremophilic red algal genus sister to Cyanidioschyzon (Cyanidioschyzonaceae, Rhodophyta).</title>
        <authorList>
            <person name="Liu S.-L."/>
            <person name="Chiang Y.-R."/>
            <person name="Yoon H.S."/>
            <person name="Fu H.-Y."/>
        </authorList>
    </citation>
    <scope>NUCLEOTIDE SEQUENCE [LARGE SCALE GENOMIC DNA]</scope>
    <source>
        <strain evidence="4 5">THAL066</strain>
    </source>
</reference>
<evidence type="ECO:0000256" key="2">
    <source>
        <dbReference type="SAM" id="MobiDB-lite"/>
    </source>
</evidence>
<evidence type="ECO:0000256" key="1">
    <source>
        <dbReference type="SAM" id="Coils"/>
    </source>
</evidence>
<feature type="transmembrane region" description="Helical" evidence="3">
    <location>
        <begin position="51"/>
        <end position="79"/>
    </location>
</feature>
<feature type="compositionally biased region" description="Polar residues" evidence="2">
    <location>
        <begin position="402"/>
        <end position="437"/>
    </location>
</feature>
<dbReference type="OrthoDB" id="10582320at2759"/>
<feature type="compositionally biased region" description="Polar residues" evidence="2">
    <location>
        <begin position="373"/>
        <end position="390"/>
    </location>
</feature>
<accession>A0A7J7IK17</accession>
<name>A0A7J7IK17_9RHOD</name>
<dbReference type="AlphaFoldDB" id="A0A7J7IK17"/>
<keyword evidence="1" id="KW-0175">Coiled coil</keyword>
<keyword evidence="3" id="KW-0812">Transmembrane</keyword>
<dbReference type="Proteomes" id="UP000530660">
    <property type="component" value="Unassembled WGS sequence"/>
</dbReference>
<feature type="transmembrane region" description="Helical" evidence="3">
    <location>
        <begin position="85"/>
        <end position="103"/>
    </location>
</feature>
<dbReference type="EMBL" id="VWRR01000007">
    <property type="protein sequence ID" value="KAF6003423.1"/>
    <property type="molecule type" value="Genomic_DNA"/>
</dbReference>
<feature type="region of interest" description="Disordered" evidence="2">
    <location>
        <begin position="284"/>
        <end position="437"/>
    </location>
</feature>
<feature type="region of interest" description="Disordered" evidence="2">
    <location>
        <begin position="155"/>
        <end position="191"/>
    </location>
</feature>
<evidence type="ECO:0000313" key="4">
    <source>
        <dbReference type="EMBL" id="KAF6003423.1"/>
    </source>
</evidence>
<keyword evidence="5" id="KW-1185">Reference proteome</keyword>
<keyword evidence="3" id="KW-1133">Transmembrane helix</keyword>
<feature type="coiled-coil region" evidence="1">
    <location>
        <begin position="241"/>
        <end position="268"/>
    </location>
</feature>